<keyword evidence="1 2" id="KW-0238">DNA-binding</keyword>
<feature type="DNA-binding region" description="H-T-H motif" evidence="2">
    <location>
        <begin position="47"/>
        <end position="66"/>
    </location>
</feature>
<evidence type="ECO:0000313" key="5">
    <source>
        <dbReference type="EMBL" id="AGG67442.1"/>
    </source>
</evidence>
<dbReference type="Pfam" id="PF17938">
    <property type="entry name" value="TetR_C_29"/>
    <property type="match status" value="1"/>
</dbReference>
<feature type="region of interest" description="Disordered" evidence="3">
    <location>
        <begin position="1"/>
        <end position="25"/>
    </location>
</feature>
<dbReference type="OrthoDB" id="4726108at2"/>
<dbReference type="InterPro" id="IPR009057">
    <property type="entry name" value="Homeodomain-like_sf"/>
</dbReference>
<dbReference type="AlphaFoldDB" id="M1UVI0"/>
<dbReference type="STRING" id="1121353.H924_10030"/>
<dbReference type="InterPro" id="IPR001647">
    <property type="entry name" value="HTH_TetR"/>
</dbReference>
<dbReference type="GO" id="GO:0006355">
    <property type="term" value="P:regulation of DNA-templated transcription"/>
    <property type="evidence" value="ECO:0007669"/>
    <property type="project" value="UniProtKB-ARBA"/>
</dbReference>
<feature type="domain" description="HTH tetR-type" evidence="4">
    <location>
        <begin position="24"/>
        <end position="84"/>
    </location>
</feature>
<dbReference type="eggNOG" id="COG1309">
    <property type="taxonomic scope" value="Bacteria"/>
</dbReference>
<dbReference type="PROSITE" id="PS50977">
    <property type="entry name" value="HTH_TETR_2"/>
    <property type="match status" value="1"/>
</dbReference>
<evidence type="ECO:0000259" key="4">
    <source>
        <dbReference type="PROSITE" id="PS50977"/>
    </source>
</evidence>
<feature type="compositionally biased region" description="Basic and acidic residues" evidence="3">
    <location>
        <begin position="1"/>
        <end position="15"/>
    </location>
</feature>
<name>M1UVI0_9CORY</name>
<sequence length="257" mass="28215">MPSLDRDAENPRFDGNDLTDSETTATPDKVIATALEFFAEEGFTETKLEKIAKASGMSKRMIHYHFGDKMGLYTKTVSYALQLIRPDAESMQLDSAVPVEGVRKTVEAVYTCITKHPEAVRLLLMENLHNYGGVEAAKALTDKSNVLLNLDKLLMLGQDAGAFRPGISAEDVLVLISSLAYFRISNKSTMHNLYDLDLSSEINTAGMQRIVVDTVLAFLTSNLPNSGASSYLVVGGQNTEPEKNDAVYTFNTDVFED</sequence>
<dbReference type="PATRIC" id="fig|1121353.3.peg.2046"/>
<organism evidence="5 6">
    <name type="scientific">Corynebacterium callunae DSM 20147</name>
    <dbReference type="NCBI Taxonomy" id="1121353"/>
    <lineage>
        <taxon>Bacteria</taxon>
        <taxon>Bacillati</taxon>
        <taxon>Actinomycetota</taxon>
        <taxon>Actinomycetes</taxon>
        <taxon>Mycobacteriales</taxon>
        <taxon>Corynebacteriaceae</taxon>
        <taxon>Corynebacterium</taxon>
    </lineage>
</organism>
<dbReference type="SUPFAM" id="SSF46689">
    <property type="entry name" value="Homeodomain-like"/>
    <property type="match status" value="1"/>
</dbReference>
<dbReference type="InterPro" id="IPR036271">
    <property type="entry name" value="Tet_transcr_reg_TetR-rel_C_sf"/>
</dbReference>
<dbReference type="PANTHER" id="PTHR30328:SF54">
    <property type="entry name" value="HTH-TYPE TRANSCRIPTIONAL REPRESSOR SCO4008"/>
    <property type="match status" value="1"/>
</dbReference>
<dbReference type="Proteomes" id="UP000011760">
    <property type="component" value="Chromosome"/>
</dbReference>
<gene>
    <name evidence="5" type="ORF">H924_10030</name>
</gene>
<dbReference type="EMBL" id="CP004354">
    <property type="protein sequence ID" value="AGG67442.1"/>
    <property type="molecule type" value="Genomic_DNA"/>
</dbReference>
<dbReference type="KEGG" id="ccn:H924_10030"/>
<dbReference type="Pfam" id="PF00440">
    <property type="entry name" value="TetR_N"/>
    <property type="match status" value="1"/>
</dbReference>
<accession>M1UVI0</accession>
<dbReference type="SUPFAM" id="SSF48498">
    <property type="entry name" value="Tetracyclin repressor-like, C-terminal domain"/>
    <property type="match status" value="1"/>
</dbReference>
<protein>
    <submittedName>
        <fullName evidence="5">TetR family regulatory protein</fullName>
    </submittedName>
</protein>
<dbReference type="HOGENOM" id="CLU_069356_1_2_11"/>
<dbReference type="InterPro" id="IPR050109">
    <property type="entry name" value="HTH-type_TetR-like_transc_reg"/>
</dbReference>
<dbReference type="PRINTS" id="PR00455">
    <property type="entry name" value="HTHTETR"/>
</dbReference>
<dbReference type="RefSeq" id="WP_015651872.1">
    <property type="nucleotide sequence ID" value="NC_020506.1"/>
</dbReference>
<reference evidence="5 6" key="1">
    <citation type="submission" date="2013-02" db="EMBL/GenBank/DDBJ databases">
        <title>The complete genome sequence of Corynebacterium callunae DSM 20147.</title>
        <authorList>
            <person name="Ruckert C."/>
            <person name="Albersmeier A."/>
            <person name="Kalinowski J."/>
        </authorList>
    </citation>
    <scope>NUCLEOTIDE SEQUENCE [LARGE SCALE GENOMIC DNA]</scope>
    <source>
        <strain evidence="5 6">DSM 20147</strain>
    </source>
</reference>
<evidence type="ECO:0000256" key="1">
    <source>
        <dbReference type="ARBA" id="ARBA00023125"/>
    </source>
</evidence>
<proteinExistence type="predicted"/>
<dbReference type="Gene3D" id="1.10.357.10">
    <property type="entry name" value="Tetracycline Repressor, domain 2"/>
    <property type="match status" value="1"/>
</dbReference>
<evidence type="ECO:0000313" key="6">
    <source>
        <dbReference type="Proteomes" id="UP000011760"/>
    </source>
</evidence>
<dbReference type="GO" id="GO:0003677">
    <property type="term" value="F:DNA binding"/>
    <property type="evidence" value="ECO:0007669"/>
    <property type="project" value="UniProtKB-UniRule"/>
</dbReference>
<dbReference type="InterPro" id="IPR041474">
    <property type="entry name" value="NicS_C"/>
</dbReference>
<evidence type="ECO:0000256" key="2">
    <source>
        <dbReference type="PROSITE-ProRule" id="PRU00335"/>
    </source>
</evidence>
<dbReference type="PANTHER" id="PTHR30328">
    <property type="entry name" value="TRANSCRIPTIONAL REPRESSOR"/>
    <property type="match status" value="1"/>
</dbReference>
<evidence type="ECO:0000256" key="3">
    <source>
        <dbReference type="SAM" id="MobiDB-lite"/>
    </source>
</evidence>
<keyword evidence="6" id="KW-1185">Reference proteome</keyword>